<accession>A0ABD6XW80</accession>
<protein>
    <submittedName>
        <fullName evidence="1">Uncharacterized protein</fullName>
    </submittedName>
</protein>
<dbReference type="EMBL" id="QGHE01000001">
    <property type="protein sequence ID" value="PWJ83378.1"/>
    <property type="molecule type" value="Genomic_DNA"/>
</dbReference>
<dbReference type="AlphaFoldDB" id="A0ABD6XW80"/>
<sequence>MIDIKNNLEIMWIYFLENENEILQELHESSSFEFYERYLLELSAREFLDFFQYLLDYKIDNNLDDKHSISQLISYGFDQKSTLDGEPKFENFQSIQSRVADLRSEHLTQRIKNEQQLLGSNIEQLAETIKKQDRL</sequence>
<gene>
    <name evidence="1" type="ORF">C7430_101955</name>
</gene>
<name>A0ABD6XW80_ENTAG</name>
<dbReference type="RefSeq" id="WP_109650922.1">
    <property type="nucleotide sequence ID" value="NZ_JAUSWU010000003.1"/>
</dbReference>
<evidence type="ECO:0000313" key="2">
    <source>
        <dbReference type="Proteomes" id="UP000245996"/>
    </source>
</evidence>
<reference evidence="1 2" key="1">
    <citation type="submission" date="2018-05" db="EMBL/GenBank/DDBJ databases">
        <title>Genomic Encyclopedia of Type Strains, Phase IV (KMG-V): Genome sequencing to study the core and pangenomes of soil and plant-associated prokaryotes.</title>
        <authorList>
            <person name="Whitman W."/>
        </authorList>
    </citation>
    <scope>NUCLEOTIDE SEQUENCE [LARGE SCALE GENOMIC DNA]</scope>
    <source>
        <strain evidence="1 2">PNG 92-11</strain>
    </source>
</reference>
<proteinExistence type="predicted"/>
<organism evidence="1 2">
    <name type="scientific">Enterobacter agglomerans</name>
    <name type="common">Erwinia herbicola</name>
    <name type="synonym">Pantoea agglomerans</name>
    <dbReference type="NCBI Taxonomy" id="549"/>
    <lineage>
        <taxon>Bacteria</taxon>
        <taxon>Pseudomonadati</taxon>
        <taxon>Pseudomonadota</taxon>
        <taxon>Gammaproteobacteria</taxon>
        <taxon>Enterobacterales</taxon>
        <taxon>Erwiniaceae</taxon>
        <taxon>Pantoea</taxon>
        <taxon>Pantoea agglomerans group</taxon>
    </lineage>
</organism>
<evidence type="ECO:0000313" key="1">
    <source>
        <dbReference type="EMBL" id="PWJ83378.1"/>
    </source>
</evidence>
<comment type="caution">
    <text evidence="1">The sequence shown here is derived from an EMBL/GenBank/DDBJ whole genome shotgun (WGS) entry which is preliminary data.</text>
</comment>
<dbReference type="Proteomes" id="UP000245996">
    <property type="component" value="Unassembled WGS sequence"/>
</dbReference>